<dbReference type="PANTHER" id="PTHR30012">
    <property type="entry name" value="GENERAL SECRETION PATHWAY PROTEIN"/>
    <property type="match status" value="1"/>
</dbReference>
<keyword evidence="7 8" id="KW-0472">Membrane</keyword>
<evidence type="ECO:0000313" key="10">
    <source>
        <dbReference type="EMBL" id="OAI03033.1"/>
    </source>
</evidence>
<proteinExistence type="inferred from homology"/>
<keyword evidence="4" id="KW-0997">Cell inner membrane</keyword>
<keyword evidence="6 8" id="KW-1133">Transmembrane helix</keyword>
<feature type="domain" description="Type II secretion system protein GspF" evidence="9">
    <location>
        <begin position="275"/>
        <end position="397"/>
    </location>
</feature>
<dbReference type="PANTHER" id="PTHR30012:SF4">
    <property type="entry name" value="MSHA BIOGENESIS PROTEIN MSHG"/>
    <property type="match status" value="1"/>
</dbReference>
<feature type="domain" description="Type II secretion system protein GspF" evidence="9">
    <location>
        <begin position="72"/>
        <end position="195"/>
    </location>
</feature>
<evidence type="ECO:0000256" key="7">
    <source>
        <dbReference type="ARBA" id="ARBA00023136"/>
    </source>
</evidence>
<dbReference type="InterPro" id="IPR003004">
    <property type="entry name" value="GspF/PilC"/>
</dbReference>
<evidence type="ECO:0000256" key="2">
    <source>
        <dbReference type="ARBA" id="ARBA00005745"/>
    </source>
</evidence>
<organism evidence="10 11">
    <name type="scientific">Methylomonas methanica</name>
    <dbReference type="NCBI Taxonomy" id="421"/>
    <lineage>
        <taxon>Bacteria</taxon>
        <taxon>Pseudomonadati</taxon>
        <taxon>Pseudomonadota</taxon>
        <taxon>Gammaproteobacteria</taxon>
        <taxon>Methylococcales</taxon>
        <taxon>Methylococcaceae</taxon>
        <taxon>Methylomonas</taxon>
    </lineage>
</organism>
<comment type="caution">
    <text evidence="10">The sequence shown here is derived from an EMBL/GenBank/DDBJ whole genome shotgun (WGS) entry which is preliminary data.</text>
</comment>
<keyword evidence="3" id="KW-1003">Cell membrane</keyword>
<comment type="subcellular location">
    <subcellularLocation>
        <location evidence="1">Cell inner membrane</location>
        <topology evidence="1">Multi-pass membrane protein</topology>
    </subcellularLocation>
</comment>
<dbReference type="InterPro" id="IPR042094">
    <property type="entry name" value="T2SS_GspF_sf"/>
</dbReference>
<evidence type="ECO:0000259" key="9">
    <source>
        <dbReference type="Pfam" id="PF00482"/>
    </source>
</evidence>
<feature type="transmembrane region" description="Helical" evidence="8">
    <location>
        <begin position="174"/>
        <end position="194"/>
    </location>
</feature>
<evidence type="ECO:0000256" key="3">
    <source>
        <dbReference type="ARBA" id="ARBA00022475"/>
    </source>
</evidence>
<comment type="similarity">
    <text evidence="2">Belongs to the GSP F family.</text>
</comment>
<evidence type="ECO:0000256" key="8">
    <source>
        <dbReference type="SAM" id="Phobius"/>
    </source>
</evidence>
<dbReference type="Proteomes" id="UP000077763">
    <property type="component" value="Unassembled WGS sequence"/>
</dbReference>
<reference evidence="10 11" key="1">
    <citation type="submission" date="2016-03" db="EMBL/GenBank/DDBJ databases">
        <authorList>
            <person name="Ploux O."/>
        </authorList>
    </citation>
    <scope>NUCLEOTIDE SEQUENCE [LARGE SCALE GENOMIC DNA]</scope>
    <source>
        <strain evidence="10 11">R-45371</strain>
    </source>
</reference>
<evidence type="ECO:0000256" key="1">
    <source>
        <dbReference type="ARBA" id="ARBA00004429"/>
    </source>
</evidence>
<dbReference type="Gene3D" id="1.20.81.30">
    <property type="entry name" value="Type II secretion system (T2SS), domain F"/>
    <property type="match status" value="2"/>
</dbReference>
<dbReference type="AlphaFoldDB" id="A0A177MCH8"/>
<sequence>MANFAYKARNPKGQLINGQLEAESAQTVAQTLNSRGLIPIAIEPIASGTDLLEQLAHWRALRALNINDLILFSRQMYSLTKAGVPLSRAISSLADSSRNIALKQALIGITRKLESGQPLSQAMAQYDRIFPLLLLSIVNVGETTGSLEQAFLQISHYLEREKDTENRIKTALRYPGMVIAAISIALVIVNIYVIPAFKGMFDKMGAQLPWQTRLLMSISEFTVNYWPHLLAALVAAALLVAKYLENPEGLKQWHWLLLKIPAVGSIVERATMERFSRAFAMILTAGVPLIQGIAIVSKAVGNEYIGAKLHKMRIGIEKGDSISRMAKSIGLFPPLVIQMIMVGEESGNIAEMLHEVADFYEGEIDADLKVLSSVIEPVLIVVIGIMVLVLALGIFLPMWDLSTNMHR</sequence>
<dbReference type="InterPro" id="IPR018076">
    <property type="entry name" value="T2SS_GspF_dom"/>
</dbReference>
<dbReference type="GO" id="GO:0015628">
    <property type="term" value="P:protein secretion by the type II secretion system"/>
    <property type="evidence" value="ECO:0007669"/>
    <property type="project" value="TreeGrafter"/>
</dbReference>
<gene>
    <name evidence="10" type="ORF">A1353_15385</name>
</gene>
<feature type="transmembrane region" description="Helical" evidence="8">
    <location>
        <begin position="278"/>
        <end position="296"/>
    </location>
</feature>
<name>A0A177MCH8_METMH</name>
<evidence type="ECO:0000256" key="5">
    <source>
        <dbReference type="ARBA" id="ARBA00022692"/>
    </source>
</evidence>
<dbReference type="Pfam" id="PF00482">
    <property type="entry name" value="T2SSF"/>
    <property type="match status" value="2"/>
</dbReference>
<dbReference type="FunFam" id="1.20.81.30:FF:000001">
    <property type="entry name" value="Type II secretion system protein F"/>
    <property type="match status" value="2"/>
</dbReference>
<evidence type="ECO:0000256" key="6">
    <source>
        <dbReference type="ARBA" id="ARBA00022989"/>
    </source>
</evidence>
<feature type="transmembrane region" description="Helical" evidence="8">
    <location>
        <begin position="225"/>
        <end position="244"/>
    </location>
</feature>
<dbReference type="EMBL" id="LUUH01000060">
    <property type="protein sequence ID" value="OAI03033.1"/>
    <property type="molecule type" value="Genomic_DNA"/>
</dbReference>
<accession>A0A177MCH8</accession>
<protein>
    <recommendedName>
        <fullName evidence="9">Type II secretion system protein GspF domain-containing protein</fullName>
    </recommendedName>
</protein>
<feature type="transmembrane region" description="Helical" evidence="8">
    <location>
        <begin position="378"/>
        <end position="399"/>
    </location>
</feature>
<dbReference type="GO" id="GO:0005886">
    <property type="term" value="C:plasma membrane"/>
    <property type="evidence" value="ECO:0007669"/>
    <property type="project" value="UniProtKB-SubCell"/>
</dbReference>
<evidence type="ECO:0000256" key="4">
    <source>
        <dbReference type="ARBA" id="ARBA00022519"/>
    </source>
</evidence>
<dbReference type="RefSeq" id="WP_064037053.1">
    <property type="nucleotide sequence ID" value="NZ_LUUH01000060.1"/>
</dbReference>
<evidence type="ECO:0000313" key="11">
    <source>
        <dbReference type="Proteomes" id="UP000077763"/>
    </source>
</evidence>
<keyword evidence="5 8" id="KW-0812">Transmembrane</keyword>
<dbReference type="PRINTS" id="PR00812">
    <property type="entry name" value="BCTERIALGSPF"/>
</dbReference>